<keyword evidence="4" id="KW-1185">Reference proteome</keyword>
<comment type="caution">
    <text evidence="3">The sequence shown here is derived from an EMBL/GenBank/DDBJ whole genome shotgun (WGS) entry which is preliminary data.</text>
</comment>
<feature type="region of interest" description="Disordered" evidence="1">
    <location>
        <begin position="435"/>
        <end position="478"/>
    </location>
</feature>
<keyword evidence="3" id="KW-0255">Endonuclease</keyword>
<protein>
    <submittedName>
        <fullName evidence="3">HNH endonuclease signature motif containing protein</fullName>
        <ecNumber evidence="3">3.1.-.-</ecNumber>
    </submittedName>
</protein>
<dbReference type="GO" id="GO:0004519">
    <property type="term" value="F:endonuclease activity"/>
    <property type="evidence" value="ECO:0007669"/>
    <property type="project" value="UniProtKB-KW"/>
</dbReference>
<evidence type="ECO:0000313" key="4">
    <source>
        <dbReference type="Proteomes" id="UP001299596"/>
    </source>
</evidence>
<dbReference type="EC" id="3.1.-.-" evidence="3"/>
<gene>
    <name evidence="3" type="ORF">K6T79_11095</name>
</gene>
<name>A0ABU5XH23_9MYCO</name>
<dbReference type="InterPro" id="IPR003870">
    <property type="entry name" value="DUF222"/>
</dbReference>
<sequence>MFGIEAGSLVRLADRMCAATRTENQAAGARLVAIGELDVLMLRHYGARETWCSDTAAAITGEIAAAMRISRNWADSYLYYARALRLRLPKVGAVLCAGDISYSAFKTIVYRTDLITDPEVLARVDATLAARAVRWPDMTRGRLAGYVDKIVATADLDALRQRREHQAGREVSFWGGQGGISEMGGRLFTVDAEVLRARLDALAATVCAADPRTRDERRADAFGALAAGAQRMQCRCGREDCAAAAPVPKPVVIHVVADQASVDGSGRAPGVLLGAEELIPAELLAELAESARLRPVVQPVQDGPESGYRPSQALADFVRCRDLTCRFPGCEEPAINCDLDHTIAYADGGPTQAANLKCMCRKDHLLKTFWGWRDQQLPDGTIIWTSPAGQTYVTTPGSALLFPQLCTPTSEVATPDVGDATLDWDRAVMMPRRRHGRAQAHARYVTAERRQNQKAREARQSAAALTHTSYPDDHPPPF</sequence>
<dbReference type="Pfam" id="PF02720">
    <property type="entry name" value="DUF222"/>
    <property type="match status" value="1"/>
</dbReference>
<dbReference type="InterPro" id="IPR003615">
    <property type="entry name" value="HNH_nuc"/>
</dbReference>
<dbReference type="CDD" id="cd00085">
    <property type="entry name" value="HNHc"/>
    <property type="match status" value="1"/>
</dbReference>
<accession>A0ABU5XH23</accession>
<proteinExistence type="predicted"/>
<dbReference type="RefSeq" id="WP_225405179.1">
    <property type="nucleotide sequence ID" value="NZ_JAYJJR010000006.1"/>
</dbReference>
<keyword evidence="3" id="KW-0540">Nuclease</keyword>
<evidence type="ECO:0000256" key="1">
    <source>
        <dbReference type="SAM" id="MobiDB-lite"/>
    </source>
</evidence>
<feature type="domain" description="HNH nuclease" evidence="2">
    <location>
        <begin position="313"/>
        <end position="365"/>
    </location>
</feature>
<evidence type="ECO:0000259" key="2">
    <source>
        <dbReference type="SMART" id="SM00507"/>
    </source>
</evidence>
<dbReference type="Proteomes" id="UP001299596">
    <property type="component" value="Unassembled WGS sequence"/>
</dbReference>
<evidence type="ECO:0000313" key="3">
    <source>
        <dbReference type="EMBL" id="MEB3021593.1"/>
    </source>
</evidence>
<dbReference type="GO" id="GO:0016787">
    <property type="term" value="F:hydrolase activity"/>
    <property type="evidence" value="ECO:0007669"/>
    <property type="project" value="UniProtKB-KW"/>
</dbReference>
<reference evidence="3 4" key="1">
    <citation type="submission" date="2023-12" db="EMBL/GenBank/DDBJ databases">
        <title>Description of new species of Mycobacterium terrae complex isolated from sewage at the Sao Paulo Zoological Park Foundation in Brazil.</title>
        <authorList>
            <person name="Romagnoli C.L."/>
            <person name="Conceicao E.C."/>
            <person name="Machado E."/>
            <person name="Barreto L.B.P.F."/>
            <person name="Sharma A."/>
            <person name="Silva N.M."/>
            <person name="Marques L.E."/>
            <person name="Juliana M.A."/>
            <person name="Lourenco M.C.S."/>
            <person name="Digiampietri L.A."/>
            <person name="Suffys P.N."/>
            <person name="Viana-Niero C."/>
        </authorList>
    </citation>
    <scope>NUCLEOTIDE SEQUENCE [LARGE SCALE GENOMIC DNA]</scope>
    <source>
        <strain evidence="3 4">MYC098</strain>
    </source>
</reference>
<feature type="compositionally biased region" description="Basic and acidic residues" evidence="1">
    <location>
        <begin position="446"/>
        <end position="459"/>
    </location>
</feature>
<organism evidence="3 4">
    <name type="scientific">[Mycobacterium] crassicus</name>
    <dbReference type="NCBI Taxonomy" id="2872309"/>
    <lineage>
        <taxon>Bacteria</taxon>
        <taxon>Bacillati</taxon>
        <taxon>Actinomycetota</taxon>
        <taxon>Actinomycetes</taxon>
        <taxon>Mycobacteriales</taxon>
        <taxon>Mycobacteriaceae</taxon>
        <taxon>Mycolicibacter</taxon>
    </lineage>
</organism>
<dbReference type="SMART" id="SM00507">
    <property type="entry name" value="HNHc"/>
    <property type="match status" value="1"/>
</dbReference>
<keyword evidence="3" id="KW-0378">Hydrolase</keyword>
<dbReference type="EMBL" id="JAYJJR010000006">
    <property type="protein sequence ID" value="MEB3021593.1"/>
    <property type="molecule type" value="Genomic_DNA"/>
</dbReference>